<dbReference type="eggNOG" id="COG0845">
    <property type="taxonomic scope" value="Bacteria"/>
</dbReference>
<dbReference type="Pfam" id="PF26002">
    <property type="entry name" value="Beta-barrel_AprE"/>
    <property type="match status" value="1"/>
</dbReference>
<evidence type="ECO:0000256" key="4">
    <source>
        <dbReference type="ARBA" id="ARBA00022475"/>
    </source>
</evidence>
<evidence type="ECO:0000256" key="8">
    <source>
        <dbReference type="ARBA" id="ARBA00023136"/>
    </source>
</evidence>
<dbReference type="Proteomes" id="UP000017184">
    <property type="component" value="Chromosome"/>
</dbReference>
<keyword evidence="13" id="KW-1185">Reference proteome</keyword>
<reference evidence="12 13" key="1">
    <citation type="journal article" date="2013" name="Genome Biol.">
        <title>Genomic analysis reveals key aspects of prokaryotic symbiosis in the phototrophic consortium "Chlorochromatium aggregatum".</title>
        <authorList>
            <person name="Liu Z."/>
            <person name="Muller J."/>
            <person name="Li T."/>
            <person name="Alvey R.M."/>
            <person name="Vogl K."/>
            <person name="Frigaard N.U."/>
            <person name="Rockwell N.C."/>
            <person name="Boyd E.S."/>
            <person name="Tomsho L.P."/>
            <person name="Schuster S.C."/>
            <person name="Henke P."/>
            <person name="Rohde M."/>
            <person name="Overmann J."/>
            <person name="Bryant D.A."/>
        </authorList>
    </citation>
    <scope>NUCLEOTIDE SEQUENCE [LARGE SCALE GENOMIC DNA]</scope>
    <source>
        <strain evidence="12">CR</strain>
    </source>
</reference>
<dbReference type="PANTHER" id="PTHR30386">
    <property type="entry name" value="MEMBRANE FUSION SUBUNIT OF EMRAB-TOLC MULTIDRUG EFFLUX PUMP"/>
    <property type="match status" value="1"/>
</dbReference>
<evidence type="ECO:0000256" key="6">
    <source>
        <dbReference type="ARBA" id="ARBA00022692"/>
    </source>
</evidence>
<feature type="transmembrane region" description="Helical" evidence="9">
    <location>
        <begin position="42"/>
        <end position="60"/>
    </location>
</feature>
<proteinExistence type="inferred from homology"/>
<dbReference type="Gene3D" id="2.40.30.170">
    <property type="match status" value="1"/>
</dbReference>
<keyword evidence="3 9" id="KW-0813">Transport</keyword>
<keyword evidence="6 9" id="KW-0812">Transmembrane</keyword>
<sequence>MASTNQPPVDDTAPGASAKPALEFLPDADEIERRPLPLGAQAMMYLVLTVLVLFFTWAAVSDVDLIVTARGKLVTPLPNIVVQPLETSIVQSIDVRVGQVVRKGDRLAALDATFTMADESQLRSRLESLDTQWASLDAALAGERVQANQAKASSDRQIQSKLSDERLNSHLSQLRRQTEMVAKLRSSLETARQDEVVLRQRVKVLREMLTLVENLVAKKLAVKSRLLDARDRLLEAERNMELARNKQIELGRELSVAEADKTAYQTGWRQKVLEDLLAVSRERDSIRDQLQKASRRQSMIVLTAPADAIVLDIAKLSPGSIVREAETFFTLVPIGEVLEAEVEVDAGQIGYVKVGSKVHVKVDAFPFQKHGMLEGTLRTLSQDAFRRDLGGAVGASAYYGARVAMPNLHLDDLPRHAKLLPGMTLTAEIRVGKRSVMSYLLWPLTKAAKESIREP</sequence>
<organism evidence="12 13">
    <name type="scientific">Candidatus Symbiobacter mobilis CR</name>
    <dbReference type="NCBI Taxonomy" id="946483"/>
    <lineage>
        <taxon>Bacteria</taxon>
        <taxon>Pseudomonadati</taxon>
        <taxon>Pseudomonadota</taxon>
        <taxon>Betaproteobacteria</taxon>
        <taxon>Burkholderiales</taxon>
        <taxon>Comamonadaceae</taxon>
    </lineage>
</organism>
<accession>U5N6V6</accession>
<comment type="similarity">
    <text evidence="2 9">Belongs to the membrane fusion protein (MFP) (TC 8.A.1) family.</text>
</comment>
<dbReference type="PATRIC" id="fig|946483.4.peg.1180"/>
<dbReference type="NCBIfam" id="TIGR01843">
    <property type="entry name" value="type_I_hlyD"/>
    <property type="match status" value="1"/>
</dbReference>
<dbReference type="PANTHER" id="PTHR30386:SF27">
    <property type="entry name" value="MEMBRANE FUSION PROTEIN (MFP) FAMILY PROTEIN"/>
    <property type="match status" value="1"/>
</dbReference>
<evidence type="ECO:0000256" key="1">
    <source>
        <dbReference type="ARBA" id="ARBA00004377"/>
    </source>
</evidence>
<feature type="domain" description="AprE-like beta-barrel" evidence="11">
    <location>
        <begin position="339"/>
        <end position="432"/>
    </location>
</feature>
<keyword evidence="4 9" id="KW-1003">Cell membrane</keyword>
<feature type="coiled-coil region" evidence="10">
    <location>
        <begin position="226"/>
        <end position="296"/>
    </location>
</feature>
<dbReference type="InterPro" id="IPR058982">
    <property type="entry name" value="Beta-barrel_AprE"/>
</dbReference>
<evidence type="ECO:0000256" key="10">
    <source>
        <dbReference type="SAM" id="Coils"/>
    </source>
</evidence>
<dbReference type="HOGENOM" id="CLU_023976_8_1_4"/>
<keyword evidence="10" id="KW-0175">Coiled coil</keyword>
<keyword evidence="5 9" id="KW-0997">Cell inner membrane</keyword>
<dbReference type="OrthoDB" id="9775513at2"/>
<dbReference type="GO" id="GO:0005886">
    <property type="term" value="C:plasma membrane"/>
    <property type="evidence" value="ECO:0007669"/>
    <property type="project" value="UniProtKB-SubCell"/>
</dbReference>
<dbReference type="InterPro" id="IPR050739">
    <property type="entry name" value="MFP"/>
</dbReference>
<protein>
    <recommendedName>
        <fullName evidence="9">Membrane fusion protein (MFP) family protein</fullName>
    </recommendedName>
</protein>
<evidence type="ECO:0000259" key="11">
    <source>
        <dbReference type="Pfam" id="PF26002"/>
    </source>
</evidence>
<evidence type="ECO:0000313" key="13">
    <source>
        <dbReference type="Proteomes" id="UP000017184"/>
    </source>
</evidence>
<keyword evidence="8 9" id="KW-0472">Membrane</keyword>
<dbReference type="EMBL" id="CP004885">
    <property type="protein sequence ID" value="AGX87271.1"/>
    <property type="molecule type" value="Genomic_DNA"/>
</dbReference>
<dbReference type="STRING" id="946483.Cenrod_1178"/>
<dbReference type="PRINTS" id="PR01490">
    <property type="entry name" value="RTXTOXIND"/>
</dbReference>
<dbReference type="GO" id="GO:0015031">
    <property type="term" value="P:protein transport"/>
    <property type="evidence" value="ECO:0007669"/>
    <property type="project" value="InterPro"/>
</dbReference>
<dbReference type="InterPro" id="IPR010129">
    <property type="entry name" value="T1SS_HlyD"/>
</dbReference>
<evidence type="ECO:0000256" key="5">
    <source>
        <dbReference type="ARBA" id="ARBA00022519"/>
    </source>
</evidence>
<evidence type="ECO:0000256" key="9">
    <source>
        <dbReference type="RuleBase" id="RU365093"/>
    </source>
</evidence>
<evidence type="ECO:0000313" key="12">
    <source>
        <dbReference type="EMBL" id="AGX87271.1"/>
    </source>
</evidence>
<dbReference type="KEGG" id="cbx:Cenrod_1178"/>
<evidence type="ECO:0000256" key="7">
    <source>
        <dbReference type="ARBA" id="ARBA00022989"/>
    </source>
</evidence>
<comment type="subcellular location">
    <subcellularLocation>
        <location evidence="1 9">Cell inner membrane</location>
        <topology evidence="1 9">Single-pass membrane protein</topology>
    </subcellularLocation>
</comment>
<gene>
    <name evidence="12" type="ORF">Cenrod_1178</name>
</gene>
<evidence type="ECO:0000256" key="2">
    <source>
        <dbReference type="ARBA" id="ARBA00009477"/>
    </source>
</evidence>
<evidence type="ECO:0000256" key="3">
    <source>
        <dbReference type="ARBA" id="ARBA00022448"/>
    </source>
</evidence>
<keyword evidence="7 9" id="KW-1133">Transmembrane helix</keyword>
<name>U5N6V6_9BURK</name>
<dbReference type="AlphaFoldDB" id="U5N6V6"/>
<dbReference type="RefSeq" id="WP_022772094.1">
    <property type="nucleotide sequence ID" value="NC_022576.1"/>
</dbReference>